<accession>A0ABQ4PRQ5</accession>
<proteinExistence type="predicted"/>
<feature type="region of interest" description="Disordered" evidence="1">
    <location>
        <begin position="69"/>
        <end position="90"/>
    </location>
</feature>
<evidence type="ECO:0000313" key="3">
    <source>
        <dbReference type="Proteomes" id="UP000887104"/>
    </source>
</evidence>
<dbReference type="RefSeq" id="WP_220783501.1">
    <property type="nucleotide sequence ID" value="NZ_BPEY01000188.1"/>
</dbReference>
<feature type="region of interest" description="Disordered" evidence="1">
    <location>
        <begin position="1"/>
        <end position="20"/>
    </location>
</feature>
<gene>
    <name evidence="2" type="ORF">TUM4438_45300</name>
</gene>
<name>A0ABQ4PRQ5_9GAMM</name>
<protein>
    <submittedName>
        <fullName evidence="2">Uncharacterized protein</fullName>
    </submittedName>
</protein>
<dbReference type="Proteomes" id="UP000887104">
    <property type="component" value="Unassembled WGS sequence"/>
</dbReference>
<organism evidence="2 3">
    <name type="scientific">Shewanella sairae</name>
    <dbReference type="NCBI Taxonomy" id="190310"/>
    <lineage>
        <taxon>Bacteria</taxon>
        <taxon>Pseudomonadati</taxon>
        <taxon>Pseudomonadota</taxon>
        <taxon>Gammaproteobacteria</taxon>
        <taxon>Alteromonadales</taxon>
        <taxon>Shewanellaceae</taxon>
        <taxon>Shewanella</taxon>
    </lineage>
</organism>
<evidence type="ECO:0000256" key="1">
    <source>
        <dbReference type="SAM" id="MobiDB-lite"/>
    </source>
</evidence>
<sequence length="90" mass="10334">MEISTMSQKSARDGLGTTDNFKGGVYVTKNGVAELFVQTAVERQMELNELRLERQTNSLLKLTMLSKQDIKNNRKMSPEEALRRMRDARK</sequence>
<comment type="caution">
    <text evidence="2">The sequence shown here is derived from an EMBL/GenBank/DDBJ whole genome shotgun (WGS) entry which is preliminary data.</text>
</comment>
<dbReference type="EMBL" id="BPEY01000188">
    <property type="protein sequence ID" value="GIU52476.1"/>
    <property type="molecule type" value="Genomic_DNA"/>
</dbReference>
<reference evidence="2" key="1">
    <citation type="submission" date="2021-05" db="EMBL/GenBank/DDBJ databases">
        <title>Molecular characterization for Shewanella algae harboring chromosomal blaOXA-55-like strains isolated from clinical and environment sample.</title>
        <authorList>
            <person name="Ohama Y."/>
            <person name="Aoki K."/>
            <person name="Harada S."/>
            <person name="Moriya K."/>
            <person name="Ishii Y."/>
            <person name="Tateda K."/>
        </authorList>
    </citation>
    <scope>NUCLEOTIDE SEQUENCE</scope>
    <source>
        <strain evidence="2">JCM 11563</strain>
    </source>
</reference>
<keyword evidence="3" id="KW-1185">Reference proteome</keyword>
<evidence type="ECO:0000313" key="2">
    <source>
        <dbReference type="EMBL" id="GIU52476.1"/>
    </source>
</evidence>